<dbReference type="NCBIfam" id="NF040910">
    <property type="entry name" value="CD1375_fam"/>
    <property type="match status" value="1"/>
</dbReference>
<dbReference type="STRING" id="52694.ACWI_32880"/>
<dbReference type="InterPro" id="IPR047907">
    <property type="entry name" value="CD1375-like"/>
</dbReference>
<dbReference type="EMBL" id="LKEU01000043">
    <property type="protein sequence ID" value="OFV69244.1"/>
    <property type="molecule type" value="Genomic_DNA"/>
</dbReference>
<accession>A0A1F2PE27</accession>
<dbReference type="RefSeq" id="WP_175440968.1">
    <property type="nucleotide sequence ID" value="NZ_LKEU01000043.1"/>
</dbReference>
<comment type="caution">
    <text evidence="1">The sequence shown here is derived from an EMBL/GenBank/DDBJ whole genome shotgun (WGS) entry which is preliminary data.</text>
</comment>
<dbReference type="AlphaFoldDB" id="A0A1F2PE27"/>
<proteinExistence type="predicted"/>
<reference evidence="1 2" key="1">
    <citation type="submission" date="2015-09" db="EMBL/GenBank/DDBJ databases">
        <title>Genome sequence of Acetobacterium wieringae DSM 1911.</title>
        <authorList>
            <person name="Poehlein A."/>
            <person name="Bengelsdorf F.R."/>
            <person name="Schiel-Bengelsdorf B."/>
            <person name="Duerre P."/>
            <person name="Daniel R."/>
        </authorList>
    </citation>
    <scope>NUCLEOTIDE SEQUENCE [LARGE SCALE GENOMIC DNA]</scope>
    <source>
        <strain evidence="1 2">DSM 1911</strain>
    </source>
</reference>
<evidence type="ECO:0000313" key="1">
    <source>
        <dbReference type="EMBL" id="OFV69244.1"/>
    </source>
</evidence>
<name>A0A1F2PE27_9FIRM</name>
<gene>
    <name evidence="1" type="ORF">ACWI_32880</name>
</gene>
<dbReference type="Proteomes" id="UP000176244">
    <property type="component" value="Unassembled WGS sequence"/>
</dbReference>
<organism evidence="1 2">
    <name type="scientific">Acetobacterium wieringae</name>
    <dbReference type="NCBI Taxonomy" id="52694"/>
    <lineage>
        <taxon>Bacteria</taxon>
        <taxon>Bacillati</taxon>
        <taxon>Bacillota</taxon>
        <taxon>Clostridia</taxon>
        <taxon>Eubacteriales</taxon>
        <taxon>Eubacteriaceae</taxon>
        <taxon>Acetobacterium</taxon>
    </lineage>
</organism>
<sequence>MIVKMYADLVEQQLRALTEADASAWNCPMVPVIYRARVEAELASRQAAA</sequence>
<evidence type="ECO:0000313" key="2">
    <source>
        <dbReference type="Proteomes" id="UP000176244"/>
    </source>
</evidence>
<protein>
    <submittedName>
        <fullName evidence="1">Uncharacterized protein</fullName>
    </submittedName>
</protein>